<reference evidence="1" key="1">
    <citation type="submission" date="2015-07" db="EMBL/GenBank/DDBJ databases">
        <title>MeaNS - Measles Nucleotide Surveillance Program.</title>
        <authorList>
            <person name="Tran T."/>
            <person name="Druce J."/>
        </authorList>
    </citation>
    <scope>NUCLEOTIDE SEQUENCE</scope>
    <source>
        <strain evidence="1">UCB-OBI-ISO-001</strain>
        <tissue evidence="1">Gonad</tissue>
    </source>
</reference>
<dbReference type="AlphaFoldDB" id="A0A0L8GEY5"/>
<sequence length="66" mass="7651">MHKCVHNLDVLHMVLNIHLLVPYKSLQKMPLEHVFQDDSDISISLHQQVFSSPLMITKFLPIVDCL</sequence>
<accession>A0A0L8GEY5</accession>
<evidence type="ECO:0000313" key="1">
    <source>
        <dbReference type="EMBL" id="KOF75100.1"/>
    </source>
</evidence>
<protein>
    <submittedName>
        <fullName evidence="1">Uncharacterized protein</fullName>
    </submittedName>
</protein>
<dbReference type="EMBL" id="KQ422341">
    <property type="protein sequence ID" value="KOF75100.1"/>
    <property type="molecule type" value="Genomic_DNA"/>
</dbReference>
<gene>
    <name evidence="1" type="ORF">OCBIM_22035246mg</name>
</gene>
<organism evidence="1">
    <name type="scientific">Octopus bimaculoides</name>
    <name type="common">California two-spotted octopus</name>
    <dbReference type="NCBI Taxonomy" id="37653"/>
    <lineage>
        <taxon>Eukaryota</taxon>
        <taxon>Metazoa</taxon>
        <taxon>Spiralia</taxon>
        <taxon>Lophotrochozoa</taxon>
        <taxon>Mollusca</taxon>
        <taxon>Cephalopoda</taxon>
        <taxon>Coleoidea</taxon>
        <taxon>Octopodiformes</taxon>
        <taxon>Octopoda</taxon>
        <taxon>Incirrata</taxon>
        <taxon>Octopodidae</taxon>
        <taxon>Octopus</taxon>
    </lineage>
</organism>
<name>A0A0L8GEY5_OCTBM</name>
<proteinExistence type="predicted"/>